<dbReference type="EMBL" id="VKHT01000316">
    <property type="protein sequence ID" value="MBB0244797.1"/>
    <property type="molecule type" value="Genomic_DNA"/>
</dbReference>
<dbReference type="Proteomes" id="UP000538929">
    <property type="component" value="Unassembled WGS sequence"/>
</dbReference>
<gene>
    <name evidence="8" type="ORF">FNQ90_11940</name>
</gene>
<comment type="similarity">
    <text evidence="2 6">Belongs to the SURF1 family.</text>
</comment>
<protein>
    <recommendedName>
        <fullName evidence="6">SURF1-like protein</fullName>
    </recommendedName>
</protein>
<keyword evidence="4 6" id="KW-1133">Transmembrane helix</keyword>
<evidence type="ECO:0000256" key="4">
    <source>
        <dbReference type="ARBA" id="ARBA00022989"/>
    </source>
</evidence>
<evidence type="ECO:0000256" key="3">
    <source>
        <dbReference type="ARBA" id="ARBA00022692"/>
    </source>
</evidence>
<feature type="transmembrane region" description="Helical" evidence="6">
    <location>
        <begin position="216"/>
        <end position="236"/>
    </location>
</feature>
<evidence type="ECO:0000256" key="6">
    <source>
        <dbReference type="RuleBase" id="RU363076"/>
    </source>
</evidence>
<comment type="subcellular location">
    <subcellularLocation>
        <location evidence="6">Cell membrane</location>
        <topology evidence="6">Multi-pass membrane protein</topology>
    </subcellularLocation>
    <subcellularLocation>
        <location evidence="1">Membrane</location>
    </subcellularLocation>
</comment>
<feature type="compositionally biased region" description="Low complexity" evidence="7">
    <location>
        <begin position="251"/>
        <end position="260"/>
    </location>
</feature>
<accession>A0A7W3Y1Z5</accession>
<dbReference type="PANTHER" id="PTHR23427:SF2">
    <property type="entry name" value="SURFEIT LOCUS PROTEIN 1"/>
    <property type="match status" value="1"/>
</dbReference>
<evidence type="ECO:0000256" key="7">
    <source>
        <dbReference type="SAM" id="MobiDB-lite"/>
    </source>
</evidence>
<keyword evidence="6" id="KW-1003">Cell membrane</keyword>
<name>A0A7W3Y1Z5_9ACTN</name>
<dbReference type="GO" id="GO:0005886">
    <property type="term" value="C:plasma membrane"/>
    <property type="evidence" value="ECO:0007669"/>
    <property type="project" value="UniProtKB-SubCell"/>
</dbReference>
<keyword evidence="5 6" id="KW-0472">Membrane</keyword>
<dbReference type="CDD" id="cd06662">
    <property type="entry name" value="SURF1"/>
    <property type="match status" value="1"/>
</dbReference>
<dbReference type="AlphaFoldDB" id="A0A7W3Y1Z5"/>
<dbReference type="InterPro" id="IPR045214">
    <property type="entry name" value="Surf1/Surf4"/>
</dbReference>
<dbReference type="Pfam" id="PF02104">
    <property type="entry name" value="SURF1"/>
    <property type="match status" value="1"/>
</dbReference>
<evidence type="ECO:0000256" key="5">
    <source>
        <dbReference type="ARBA" id="ARBA00023136"/>
    </source>
</evidence>
<evidence type="ECO:0000256" key="2">
    <source>
        <dbReference type="ARBA" id="ARBA00007165"/>
    </source>
</evidence>
<sequence length="307" mass="32127">MYRFLLTPRWWAINLFLVLAVPFCLIMGFWQLGRFEDRVDGHREHQRQIAEGASVVPVPLEELLPPTTDTVGGAAEVTGEWDAANELLVPRRSAEGEPGFRVLTPLIPADGGPAVPVVRGWLPTEAVPDGVPPAADGPVTVVGILQAPESPRAIGAPTGLPDGQVGVIGAASLINVLPYPVLDGWLTVREAEAPLVVVPPEAAAGTVLDLKAFQNLGYTAEWFVFAAFVVFMWYRLLRREVEIERDALAEGEASGSASGGPRPGPSPGAGAPADPAGTPDRGGDPAPVSPPAPEDASARTRSPAGSA</sequence>
<keyword evidence="3 6" id="KW-0812">Transmembrane</keyword>
<dbReference type="InterPro" id="IPR002994">
    <property type="entry name" value="Surf1/Shy1"/>
</dbReference>
<feature type="region of interest" description="Disordered" evidence="7">
    <location>
        <begin position="251"/>
        <end position="307"/>
    </location>
</feature>
<proteinExistence type="inferred from homology"/>
<comment type="caution">
    <text evidence="8">The sequence shown here is derived from an EMBL/GenBank/DDBJ whole genome shotgun (WGS) entry which is preliminary data.</text>
</comment>
<evidence type="ECO:0000313" key="8">
    <source>
        <dbReference type="EMBL" id="MBB0244797.1"/>
    </source>
</evidence>
<feature type="transmembrane region" description="Helical" evidence="6">
    <location>
        <begin position="12"/>
        <end position="30"/>
    </location>
</feature>
<keyword evidence="9" id="KW-1185">Reference proteome</keyword>
<evidence type="ECO:0000256" key="1">
    <source>
        <dbReference type="ARBA" id="ARBA00004370"/>
    </source>
</evidence>
<evidence type="ECO:0000313" key="9">
    <source>
        <dbReference type="Proteomes" id="UP000538929"/>
    </source>
</evidence>
<organism evidence="8 9">
    <name type="scientific">Streptomyces alkaliphilus</name>
    <dbReference type="NCBI Taxonomy" id="1472722"/>
    <lineage>
        <taxon>Bacteria</taxon>
        <taxon>Bacillati</taxon>
        <taxon>Actinomycetota</taxon>
        <taxon>Actinomycetes</taxon>
        <taxon>Kitasatosporales</taxon>
        <taxon>Streptomycetaceae</taxon>
        <taxon>Streptomyces</taxon>
    </lineage>
</organism>
<feature type="compositionally biased region" description="Low complexity" evidence="7">
    <location>
        <begin position="268"/>
        <end position="279"/>
    </location>
</feature>
<dbReference type="PANTHER" id="PTHR23427">
    <property type="entry name" value="SURFEIT LOCUS PROTEIN"/>
    <property type="match status" value="1"/>
</dbReference>
<dbReference type="PROSITE" id="PS50895">
    <property type="entry name" value="SURF1"/>
    <property type="match status" value="1"/>
</dbReference>
<reference evidence="9" key="1">
    <citation type="submission" date="2019-10" db="EMBL/GenBank/DDBJ databases">
        <title>Streptomyces sp. nov., a novel actinobacterium isolated from alkaline environment.</title>
        <authorList>
            <person name="Golinska P."/>
        </authorList>
    </citation>
    <scope>NUCLEOTIDE SEQUENCE [LARGE SCALE GENOMIC DNA]</scope>
    <source>
        <strain evidence="9">DSM 42118</strain>
    </source>
</reference>
<dbReference type="RefSeq" id="WP_182606367.1">
    <property type="nucleotide sequence ID" value="NZ_VKHT01000316.1"/>
</dbReference>